<proteinExistence type="predicted"/>
<dbReference type="STRING" id="1016849.A0A0D1W5V5"/>
<dbReference type="AlphaFoldDB" id="A0A0D1W5V5"/>
<dbReference type="Gene3D" id="3.30.420.40">
    <property type="match status" value="2"/>
</dbReference>
<dbReference type="GO" id="GO:0016773">
    <property type="term" value="F:phosphotransferase activity, alcohol group as acceptor"/>
    <property type="evidence" value="ECO:0007669"/>
    <property type="project" value="InterPro"/>
</dbReference>
<evidence type="ECO:0000313" key="1">
    <source>
        <dbReference type="EMBL" id="KIV83990.1"/>
    </source>
</evidence>
<dbReference type="Proteomes" id="UP000053599">
    <property type="component" value="Unassembled WGS sequence"/>
</dbReference>
<dbReference type="SUPFAM" id="SSF53067">
    <property type="entry name" value="Actin-like ATPase domain"/>
    <property type="match status" value="1"/>
</dbReference>
<dbReference type="EMBL" id="KN846952">
    <property type="protein sequence ID" value="KIV83990.1"/>
    <property type="molecule type" value="Genomic_DNA"/>
</dbReference>
<dbReference type="PANTHER" id="PTHR30605:SF2">
    <property type="entry name" value="UPF0075 DOMAIN-CONTAINING PROTEIN"/>
    <property type="match status" value="1"/>
</dbReference>
<gene>
    <name evidence="1" type="ORF">PV11_05970</name>
</gene>
<dbReference type="PANTHER" id="PTHR30605">
    <property type="entry name" value="ANHYDRO-N-ACETYLMURAMIC ACID KINASE"/>
    <property type="match status" value="1"/>
</dbReference>
<dbReference type="InterPro" id="IPR043129">
    <property type="entry name" value="ATPase_NBD"/>
</dbReference>
<dbReference type="OrthoDB" id="5427593at2759"/>
<organism evidence="1 2">
    <name type="scientific">Exophiala sideris</name>
    <dbReference type="NCBI Taxonomy" id="1016849"/>
    <lineage>
        <taxon>Eukaryota</taxon>
        <taxon>Fungi</taxon>
        <taxon>Dikarya</taxon>
        <taxon>Ascomycota</taxon>
        <taxon>Pezizomycotina</taxon>
        <taxon>Eurotiomycetes</taxon>
        <taxon>Chaetothyriomycetidae</taxon>
        <taxon>Chaetothyriales</taxon>
        <taxon>Herpotrichiellaceae</taxon>
        <taxon>Exophiala</taxon>
    </lineage>
</organism>
<dbReference type="InterPro" id="IPR005338">
    <property type="entry name" value="Anhydro_N_Ac-Mur_kinase"/>
</dbReference>
<reference evidence="1 2" key="1">
    <citation type="submission" date="2015-01" db="EMBL/GenBank/DDBJ databases">
        <title>The Genome Sequence of Exophiala sideris CBS121828.</title>
        <authorList>
            <consortium name="The Broad Institute Genomics Platform"/>
            <person name="Cuomo C."/>
            <person name="de Hoog S."/>
            <person name="Gorbushina A."/>
            <person name="Stielow B."/>
            <person name="Teixiera M."/>
            <person name="Abouelleil A."/>
            <person name="Chapman S.B."/>
            <person name="Priest M."/>
            <person name="Young S.K."/>
            <person name="Wortman J."/>
            <person name="Nusbaum C."/>
            <person name="Birren B."/>
        </authorList>
    </citation>
    <scope>NUCLEOTIDE SEQUENCE [LARGE SCALE GENOMIC DNA]</scope>
    <source>
        <strain evidence="1 2">CBS 121828</strain>
    </source>
</reference>
<accession>A0A0D1W5V5</accession>
<evidence type="ECO:0008006" key="3">
    <source>
        <dbReference type="Google" id="ProtNLM"/>
    </source>
</evidence>
<dbReference type="GO" id="GO:0006040">
    <property type="term" value="P:amino sugar metabolic process"/>
    <property type="evidence" value="ECO:0007669"/>
    <property type="project" value="InterPro"/>
</dbReference>
<dbReference type="HOGENOM" id="CLU_038782_1_0_1"/>
<dbReference type="GO" id="GO:0005524">
    <property type="term" value="F:ATP binding"/>
    <property type="evidence" value="ECO:0007669"/>
    <property type="project" value="InterPro"/>
</dbReference>
<dbReference type="Pfam" id="PF03702">
    <property type="entry name" value="AnmK"/>
    <property type="match status" value="1"/>
</dbReference>
<evidence type="ECO:0000313" key="2">
    <source>
        <dbReference type="Proteomes" id="UP000053599"/>
    </source>
</evidence>
<dbReference type="GO" id="GO:0009254">
    <property type="term" value="P:peptidoglycan turnover"/>
    <property type="evidence" value="ECO:0007669"/>
    <property type="project" value="InterPro"/>
</dbReference>
<sequence>MAITQWTGRPLSLKVIGTNAGTSMDGLDVTHMHFTQDSPDSPLRMQLLHAGEVAFDGDLKKRVMRLIKDNKTTPEEISIVNIQLGEFAANAIIQFAQEQGFSLEDDVDLIAGQGQTIWHLPLPEMFEGNPQRAHLDMAEISIIAAKTGITSLSNFRVSDMALGRQGCPLFVAWDGLCATHPTMNRAVQNIGGIANITMLPKGDPQLGYDFDTGPGNVFIDAAVRYFTKGAQQYDKDGKMGAAGKVDQSIVDEVLKGPYFVHDIPKTTGRETFGDTMGEEICERMLAKGASPEDCVATITRITAKALADAYERWGPNGGIDEIYLGGGGSYNPNIINYLRERMPNTKIAFLDDIGVPTGSREAMSFGFKGLECVVGRSLIVPQRVESSRAGIIGHIQPGSGLSYHRLMKHVQDFWGNYPLERRMDPVLQMEVVRPTTNGAANGNGHH</sequence>
<protein>
    <recommendedName>
        <fullName evidence="3">Anhydro-N-acetylmuramic acid kinase</fullName>
    </recommendedName>
</protein>
<name>A0A0D1W5V5_9EURO</name>